<dbReference type="GO" id="GO:0003676">
    <property type="term" value="F:nucleic acid binding"/>
    <property type="evidence" value="ECO:0007669"/>
    <property type="project" value="InterPro"/>
</dbReference>
<organism evidence="2">
    <name type="scientific">marine sediment metagenome</name>
    <dbReference type="NCBI Taxonomy" id="412755"/>
    <lineage>
        <taxon>unclassified sequences</taxon>
        <taxon>metagenomes</taxon>
        <taxon>ecological metagenomes</taxon>
    </lineage>
</organism>
<dbReference type="InterPro" id="IPR036397">
    <property type="entry name" value="RNaseH_sf"/>
</dbReference>
<dbReference type="InterPro" id="IPR012337">
    <property type="entry name" value="RNaseH-like_sf"/>
</dbReference>
<dbReference type="Gene3D" id="3.30.420.10">
    <property type="entry name" value="Ribonuclease H-like superfamily/Ribonuclease H"/>
    <property type="match status" value="1"/>
</dbReference>
<reference evidence="2" key="1">
    <citation type="journal article" date="2014" name="Front. Microbiol.">
        <title>High frequency of phylogenetically diverse reductive dehalogenase-homologous genes in deep subseafloor sedimentary metagenomes.</title>
        <authorList>
            <person name="Kawai M."/>
            <person name="Futagami T."/>
            <person name="Toyoda A."/>
            <person name="Takaki Y."/>
            <person name="Nishi S."/>
            <person name="Hori S."/>
            <person name="Arai W."/>
            <person name="Tsubouchi T."/>
            <person name="Morono Y."/>
            <person name="Uchiyama I."/>
            <person name="Ito T."/>
            <person name="Fujiyama A."/>
            <person name="Inagaki F."/>
            <person name="Takami H."/>
        </authorList>
    </citation>
    <scope>NUCLEOTIDE SEQUENCE</scope>
    <source>
        <strain evidence="2">Expedition CK06-06</strain>
    </source>
</reference>
<dbReference type="InterPro" id="IPR038717">
    <property type="entry name" value="Tc1-like_DDE_dom"/>
</dbReference>
<evidence type="ECO:0000259" key="1">
    <source>
        <dbReference type="Pfam" id="PF13358"/>
    </source>
</evidence>
<evidence type="ECO:0000313" key="2">
    <source>
        <dbReference type="EMBL" id="GAG66960.1"/>
    </source>
</evidence>
<dbReference type="NCBIfam" id="NF033545">
    <property type="entry name" value="transpos_IS630"/>
    <property type="match status" value="1"/>
</dbReference>
<dbReference type="Pfam" id="PF13565">
    <property type="entry name" value="HTH_32"/>
    <property type="match status" value="1"/>
</dbReference>
<dbReference type="Pfam" id="PF13358">
    <property type="entry name" value="DDE_3"/>
    <property type="match status" value="1"/>
</dbReference>
<comment type="caution">
    <text evidence="2">The sequence shown here is derived from an EMBL/GenBank/DDBJ whole genome shotgun (WGS) entry which is preliminary data.</text>
</comment>
<name>X0ZBP8_9ZZZZ</name>
<proteinExistence type="predicted"/>
<dbReference type="InterPro" id="IPR009057">
    <property type="entry name" value="Homeodomain-like_sf"/>
</dbReference>
<accession>X0ZBP8</accession>
<dbReference type="SUPFAM" id="SSF53098">
    <property type="entry name" value="Ribonuclease H-like"/>
    <property type="match status" value="1"/>
</dbReference>
<feature type="domain" description="Tc1-like transposase DDE" evidence="1">
    <location>
        <begin position="99"/>
        <end position="240"/>
    </location>
</feature>
<sequence length="287" mass="33262">RRTLDEPRPGAPRRITDEDVERVIVQTLETTPRDATHWSVRSMAKESGISRTTVHRIWRAFSLQPHRSETFKLSKDPLFVEKVRDIVGLYLDPPEKALVLCVDEKSQIQALDRTQPLLPMRLGQPERQTHDYVRHGTTSLFAALDVATGEVIGERHRRHRAIEFKKFLATIDEQVPEDLDVHLIMDNYATHKTPAIRRWLAKRPHFHVHFTPTSASWINLVERWFATLTAKQLRRGTHRSTLQLEAAIKNYIEICNEDPKPFVWTKTADQILDSITRFCMRTSGTGH</sequence>
<dbReference type="PANTHER" id="PTHR30347">
    <property type="entry name" value="POTASSIUM CHANNEL RELATED"/>
    <property type="match status" value="1"/>
</dbReference>
<protein>
    <recommendedName>
        <fullName evidence="1">Tc1-like transposase DDE domain-containing protein</fullName>
    </recommendedName>
</protein>
<feature type="non-terminal residue" evidence="2">
    <location>
        <position position="1"/>
    </location>
</feature>
<dbReference type="AlphaFoldDB" id="X0ZBP8"/>
<gene>
    <name evidence="2" type="ORF">S01H4_10681</name>
</gene>
<dbReference type="InterPro" id="IPR052702">
    <property type="entry name" value="MscS-like_channel"/>
</dbReference>
<dbReference type="PANTHER" id="PTHR30347:SF1">
    <property type="entry name" value="MECHANOSENSITIVE CHANNEL MSCK"/>
    <property type="match status" value="1"/>
</dbReference>
<dbReference type="SUPFAM" id="SSF46689">
    <property type="entry name" value="Homeodomain-like"/>
    <property type="match status" value="1"/>
</dbReference>
<dbReference type="InterPro" id="IPR047655">
    <property type="entry name" value="Transpos_IS630-like"/>
</dbReference>
<dbReference type="EMBL" id="BART01004144">
    <property type="protein sequence ID" value="GAG66960.1"/>
    <property type="molecule type" value="Genomic_DNA"/>
</dbReference>